<evidence type="ECO:0000256" key="1">
    <source>
        <dbReference type="ARBA" id="ARBA00022679"/>
    </source>
</evidence>
<dbReference type="Gene3D" id="3.10.110.10">
    <property type="entry name" value="Ubiquitin Conjugating Enzyme"/>
    <property type="match status" value="1"/>
</dbReference>
<gene>
    <name evidence="6" type="ORF">G2W53_032672</name>
</gene>
<dbReference type="AlphaFoldDB" id="A0A834SZL8"/>
<evidence type="ECO:0000256" key="2">
    <source>
        <dbReference type="ARBA" id="ARBA00022786"/>
    </source>
</evidence>
<accession>A0A834SZL8</accession>
<evidence type="ECO:0000256" key="3">
    <source>
        <dbReference type="PROSITE-ProRule" id="PRU10133"/>
    </source>
</evidence>
<evidence type="ECO:0000256" key="4">
    <source>
        <dbReference type="RuleBase" id="RU362109"/>
    </source>
</evidence>
<dbReference type="SMART" id="SM00212">
    <property type="entry name" value="UBCc"/>
    <property type="match status" value="1"/>
</dbReference>
<dbReference type="InterPro" id="IPR023313">
    <property type="entry name" value="UBQ-conjugating_AS"/>
</dbReference>
<dbReference type="InterPro" id="IPR000608">
    <property type="entry name" value="UBC"/>
</dbReference>
<dbReference type="Pfam" id="PF00179">
    <property type="entry name" value="UQ_con"/>
    <property type="match status" value="1"/>
</dbReference>
<evidence type="ECO:0000313" key="6">
    <source>
        <dbReference type="EMBL" id="KAF7811696.1"/>
    </source>
</evidence>
<comment type="similarity">
    <text evidence="4">Belongs to the ubiquitin-conjugating enzyme family.</text>
</comment>
<dbReference type="Proteomes" id="UP000634136">
    <property type="component" value="Unassembled WGS sequence"/>
</dbReference>
<dbReference type="PROSITE" id="PS00183">
    <property type="entry name" value="UBC_1"/>
    <property type="match status" value="1"/>
</dbReference>
<sequence>MASKRIANELKILQNDPPVSFSAGILENHLLVLLFSLTFTFPISPVYFIPHNLGCPVGNDMFNWKATIMGPEDSPYAGGVFQMSILFPPDYPFKPPKVSFLTRVFHPNIGSTGKICLDILRGMWTPALTVSKLLLSISSLLTDPNPDDPLEPQIARIYKNDKAMYERTARNWTQKYAMN</sequence>
<dbReference type="PROSITE" id="PS50127">
    <property type="entry name" value="UBC_2"/>
    <property type="match status" value="1"/>
</dbReference>
<keyword evidence="1" id="KW-0808">Transferase</keyword>
<dbReference type="FunFam" id="3.10.110.10:FF:000002">
    <property type="entry name" value="Ubiquitin-conjugating enzyme E2 D3"/>
    <property type="match status" value="1"/>
</dbReference>
<dbReference type="PANTHER" id="PTHR24068">
    <property type="entry name" value="UBIQUITIN-CONJUGATING ENZYME E2"/>
    <property type="match status" value="1"/>
</dbReference>
<keyword evidence="7" id="KW-1185">Reference proteome</keyword>
<organism evidence="6 7">
    <name type="scientific">Senna tora</name>
    <dbReference type="NCBI Taxonomy" id="362788"/>
    <lineage>
        <taxon>Eukaryota</taxon>
        <taxon>Viridiplantae</taxon>
        <taxon>Streptophyta</taxon>
        <taxon>Embryophyta</taxon>
        <taxon>Tracheophyta</taxon>
        <taxon>Spermatophyta</taxon>
        <taxon>Magnoliopsida</taxon>
        <taxon>eudicotyledons</taxon>
        <taxon>Gunneridae</taxon>
        <taxon>Pentapetalae</taxon>
        <taxon>rosids</taxon>
        <taxon>fabids</taxon>
        <taxon>Fabales</taxon>
        <taxon>Fabaceae</taxon>
        <taxon>Caesalpinioideae</taxon>
        <taxon>Cassia clade</taxon>
        <taxon>Senna</taxon>
    </lineage>
</organism>
<proteinExistence type="inferred from homology"/>
<dbReference type="SUPFAM" id="SSF54495">
    <property type="entry name" value="UBC-like"/>
    <property type="match status" value="1"/>
</dbReference>
<dbReference type="EMBL" id="JAAIUW010000010">
    <property type="protein sequence ID" value="KAF7811696.1"/>
    <property type="molecule type" value="Genomic_DNA"/>
</dbReference>
<reference evidence="6" key="1">
    <citation type="submission" date="2020-09" db="EMBL/GenBank/DDBJ databases">
        <title>Genome-Enabled Discovery of Anthraquinone Biosynthesis in Senna tora.</title>
        <authorList>
            <person name="Kang S.-H."/>
            <person name="Pandey R.P."/>
            <person name="Lee C.-M."/>
            <person name="Sim J.-S."/>
            <person name="Jeong J.-T."/>
            <person name="Choi B.-S."/>
            <person name="Jung M."/>
            <person name="Ginzburg D."/>
            <person name="Zhao K."/>
            <person name="Won S.Y."/>
            <person name="Oh T.-J."/>
            <person name="Yu Y."/>
            <person name="Kim N.-H."/>
            <person name="Lee O.R."/>
            <person name="Lee T.-H."/>
            <person name="Bashyal P."/>
            <person name="Kim T.-S."/>
            <person name="Lee W.-H."/>
            <person name="Kawkins C."/>
            <person name="Kim C.-K."/>
            <person name="Kim J.S."/>
            <person name="Ahn B.O."/>
            <person name="Rhee S.Y."/>
            <person name="Sohng J.K."/>
        </authorList>
    </citation>
    <scope>NUCLEOTIDE SEQUENCE</scope>
    <source>
        <tissue evidence="6">Leaf</tissue>
    </source>
</reference>
<evidence type="ECO:0000313" key="7">
    <source>
        <dbReference type="Proteomes" id="UP000634136"/>
    </source>
</evidence>
<evidence type="ECO:0000259" key="5">
    <source>
        <dbReference type="PROSITE" id="PS50127"/>
    </source>
</evidence>
<name>A0A834SZL8_9FABA</name>
<dbReference type="InterPro" id="IPR016135">
    <property type="entry name" value="UBQ-conjugating_enzyme/RWD"/>
</dbReference>
<feature type="active site" description="Glycyl thioester intermediate" evidence="3">
    <location>
        <position position="116"/>
    </location>
</feature>
<keyword evidence="4" id="KW-0547">Nucleotide-binding</keyword>
<dbReference type="GO" id="GO:0005524">
    <property type="term" value="F:ATP binding"/>
    <property type="evidence" value="ECO:0007669"/>
    <property type="project" value="UniProtKB-UniRule"/>
</dbReference>
<comment type="caution">
    <text evidence="6">The sequence shown here is derived from an EMBL/GenBank/DDBJ whole genome shotgun (WGS) entry which is preliminary data.</text>
</comment>
<feature type="domain" description="UBC core" evidence="5">
    <location>
        <begin position="1"/>
        <end position="178"/>
    </location>
</feature>
<protein>
    <submittedName>
        <fullName evidence="6">Ubiquitin-conjugating enzyme E2-17 kDa</fullName>
    </submittedName>
</protein>
<dbReference type="GO" id="GO:0016740">
    <property type="term" value="F:transferase activity"/>
    <property type="evidence" value="ECO:0007669"/>
    <property type="project" value="UniProtKB-KW"/>
</dbReference>
<keyword evidence="4" id="KW-0067">ATP-binding</keyword>
<keyword evidence="2 4" id="KW-0833">Ubl conjugation pathway</keyword>
<dbReference type="OrthoDB" id="7851174at2759"/>